<evidence type="ECO:0000256" key="2">
    <source>
        <dbReference type="SAM" id="MobiDB-lite"/>
    </source>
</evidence>
<comment type="caution">
    <text evidence="4">The sequence shown here is derived from an EMBL/GenBank/DDBJ whole genome shotgun (WGS) entry which is preliminary data.</text>
</comment>
<proteinExistence type="inferred from homology"/>
<gene>
    <name evidence="4" type="ORF">PYX00_008734</name>
</gene>
<reference evidence="4" key="1">
    <citation type="journal article" date="2024" name="Gigascience">
        <title>Chromosome-level genome of the poultry shaft louse Menopon gallinae provides insight into the host-switching and adaptive evolution of parasitic lice.</title>
        <authorList>
            <person name="Xu Y."/>
            <person name="Ma L."/>
            <person name="Liu S."/>
            <person name="Liang Y."/>
            <person name="Liu Q."/>
            <person name="He Z."/>
            <person name="Tian L."/>
            <person name="Duan Y."/>
            <person name="Cai W."/>
            <person name="Li H."/>
            <person name="Song F."/>
        </authorList>
    </citation>
    <scope>NUCLEOTIDE SEQUENCE</scope>
    <source>
        <strain evidence="4">Cailab_2023a</strain>
    </source>
</reference>
<dbReference type="PANTHER" id="PTHR31516">
    <property type="entry name" value="STABILIZER OF AXONEMAL MICROTUBULES 2"/>
    <property type="match status" value="1"/>
</dbReference>
<sequence length="782" mass="90334">MKITEFTTNSTYLKHLKHKTPKRIYNKPGIKWKLKLIRTCWGILLLSSLYVILPLFSGFPPGVTVDELKKYRRRRQISDSRPKDNLQPEEGSLKSYQSEYKRHFRAYEPVYFGFDDKYQKAREIEEKGDPTPKESFGDLRRERSVPRRPPCNLELPKEQPMESATEKNSQYVPYVNPERRRLLRKSTALKPEGEMTSETEVRCQFREYENPEKTLPIRRPPSLRLEGDFETLTSEQKEKFIGHILGERPVLKKKNTLLKMEGEFDFLTEKQVSYVRHGNSERLRTRKRSTSLKLNGEVEFFPEYKSCYVDFPRSRPLTYKPTENLRNEGDIESQTETKTKFIDFREFPVSLPARPVNNLQTEGGLDIRPEYKENFVDFPRSRPFTLRPENHLKQEGDFEMKTENNEELAKILNVDAKRPLRVRRPSNLKLEGELQFSTEKSDMFKGHEVFDRLPPARREGNLLLEGEFDFKTEKGEKYVFSEVPEPSDFRKRSSFLRSGGEFPSILDGRRSPRQPLSPNRTTEGQAVRSKLIPYRTEYYGLNGEIADNCSRRTSRRNSKRLKENFAGEMPLFAAVTNRRQEGPEAEREPEKSPESRGNIAEFPASVGPSVPPTDNLRLDPLDYAFGGTKKASYEKLGDTDTPSEDASDVGSVANQQPSFRLEVYNVDANPQGFHKSTRRIFPAEGIPTDTVSVCPNSFLEKKRNDYYGKSVNCPDIPNYMLDKNNNRRTSWDANAKCGDATVDVLNENSAILAVKNGRSSPLNTAIRDGETEMWSRPDWLTA</sequence>
<keyword evidence="3" id="KW-0472">Membrane</keyword>
<keyword evidence="3" id="KW-1133">Transmembrane helix</keyword>
<feature type="compositionally biased region" description="Polar residues" evidence="2">
    <location>
        <begin position="514"/>
        <end position="524"/>
    </location>
</feature>
<keyword evidence="3" id="KW-0812">Transmembrane</keyword>
<feature type="region of interest" description="Disordered" evidence="2">
    <location>
        <begin position="574"/>
        <end position="617"/>
    </location>
</feature>
<dbReference type="InterPro" id="IPR033336">
    <property type="entry name" value="SAXO1/2"/>
</dbReference>
<dbReference type="AlphaFoldDB" id="A0AAW2HPG1"/>
<accession>A0AAW2HPG1</accession>
<dbReference type="GO" id="GO:0005814">
    <property type="term" value="C:centriole"/>
    <property type="evidence" value="ECO:0007669"/>
    <property type="project" value="TreeGrafter"/>
</dbReference>
<feature type="compositionally biased region" description="Basic and acidic residues" evidence="2">
    <location>
        <begin position="123"/>
        <end position="145"/>
    </location>
</feature>
<feature type="region of interest" description="Disordered" evidence="2">
    <location>
        <begin position="123"/>
        <end position="169"/>
    </location>
</feature>
<protein>
    <submittedName>
        <fullName evidence="4">Uncharacterized protein</fullName>
    </submittedName>
</protein>
<name>A0AAW2HPG1_9NEOP</name>
<dbReference type="GO" id="GO:0008017">
    <property type="term" value="F:microtubule binding"/>
    <property type="evidence" value="ECO:0007669"/>
    <property type="project" value="InterPro"/>
</dbReference>
<dbReference type="PANTHER" id="PTHR31516:SF17">
    <property type="entry name" value="STABILIZER OF AXONEMAL MICROTUBULES 2"/>
    <property type="match status" value="1"/>
</dbReference>
<evidence type="ECO:0000313" key="4">
    <source>
        <dbReference type="EMBL" id="KAL0271737.1"/>
    </source>
</evidence>
<feature type="region of interest" description="Disordered" evidence="2">
    <location>
        <begin position="491"/>
        <end position="526"/>
    </location>
</feature>
<feature type="transmembrane region" description="Helical" evidence="3">
    <location>
        <begin position="36"/>
        <end position="56"/>
    </location>
</feature>
<dbReference type="EMBL" id="JARGDH010000004">
    <property type="protein sequence ID" value="KAL0271737.1"/>
    <property type="molecule type" value="Genomic_DNA"/>
</dbReference>
<organism evidence="4">
    <name type="scientific">Menopon gallinae</name>
    <name type="common">poultry shaft louse</name>
    <dbReference type="NCBI Taxonomy" id="328185"/>
    <lineage>
        <taxon>Eukaryota</taxon>
        <taxon>Metazoa</taxon>
        <taxon>Ecdysozoa</taxon>
        <taxon>Arthropoda</taxon>
        <taxon>Hexapoda</taxon>
        <taxon>Insecta</taxon>
        <taxon>Pterygota</taxon>
        <taxon>Neoptera</taxon>
        <taxon>Paraneoptera</taxon>
        <taxon>Psocodea</taxon>
        <taxon>Troctomorpha</taxon>
        <taxon>Phthiraptera</taxon>
        <taxon>Amblycera</taxon>
        <taxon>Menoponidae</taxon>
        <taxon>Menopon</taxon>
    </lineage>
</organism>
<comment type="similarity">
    <text evidence="1">Belongs to the FAM154 family.</text>
</comment>
<dbReference type="GO" id="GO:0036126">
    <property type="term" value="C:sperm flagellum"/>
    <property type="evidence" value="ECO:0007669"/>
    <property type="project" value="TreeGrafter"/>
</dbReference>
<evidence type="ECO:0000256" key="3">
    <source>
        <dbReference type="SAM" id="Phobius"/>
    </source>
</evidence>
<dbReference type="GO" id="GO:0036064">
    <property type="term" value="C:ciliary basal body"/>
    <property type="evidence" value="ECO:0007669"/>
    <property type="project" value="TreeGrafter"/>
</dbReference>
<feature type="compositionally biased region" description="Basic and acidic residues" evidence="2">
    <location>
        <begin position="578"/>
        <end position="594"/>
    </location>
</feature>
<dbReference type="GO" id="GO:0005879">
    <property type="term" value="C:axonemal microtubule"/>
    <property type="evidence" value="ECO:0007669"/>
    <property type="project" value="TreeGrafter"/>
</dbReference>
<evidence type="ECO:0000256" key="1">
    <source>
        <dbReference type="ARBA" id="ARBA00008738"/>
    </source>
</evidence>